<proteinExistence type="predicted"/>
<dbReference type="RefSeq" id="WP_167267531.1">
    <property type="nucleotide sequence ID" value="NZ_JAASQJ010000001.1"/>
</dbReference>
<dbReference type="InterPro" id="IPR014944">
    <property type="entry name" value="Toxin_SymE-like"/>
</dbReference>
<reference evidence="2 3" key="1">
    <citation type="submission" date="2020-03" db="EMBL/GenBank/DDBJ databases">
        <title>Genomic Encyclopedia of Type Strains, Phase IV (KMG-IV): sequencing the most valuable type-strain genomes for metagenomic binning, comparative biology and taxonomic classification.</title>
        <authorList>
            <person name="Goeker M."/>
        </authorList>
    </citation>
    <scope>NUCLEOTIDE SEQUENCE [LARGE SCALE GENOMIC DNA]</scope>
    <source>
        <strain evidence="2 3">DSM 102865</strain>
    </source>
</reference>
<dbReference type="Proteomes" id="UP001179181">
    <property type="component" value="Unassembled WGS sequence"/>
</dbReference>
<evidence type="ECO:0000313" key="2">
    <source>
        <dbReference type="EMBL" id="NIJ51708.1"/>
    </source>
</evidence>
<organism evidence="2 3">
    <name type="scientific">Dyadobacter arcticus</name>
    <dbReference type="NCBI Taxonomy" id="1078754"/>
    <lineage>
        <taxon>Bacteria</taxon>
        <taxon>Pseudomonadati</taxon>
        <taxon>Bacteroidota</taxon>
        <taxon>Cytophagia</taxon>
        <taxon>Cytophagales</taxon>
        <taxon>Spirosomataceae</taxon>
        <taxon>Dyadobacter</taxon>
    </lineage>
</organism>
<evidence type="ECO:0000259" key="1">
    <source>
        <dbReference type="Pfam" id="PF08845"/>
    </source>
</evidence>
<sequence>MATRKFKSRQLKIYPKYQRTSQWRTKFVPEIKLCGEWLKDLGFDHGEHITVRFEDDRLIIEPVGELRKSPQLEIWED</sequence>
<accession>A0ABX0UFC5</accession>
<keyword evidence="3" id="KW-1185">Reference proteome</keyword>
<name>A0ABX0UFC5_9BACT</name>
<comment type="caution">
    <text evidence="2">The sequence shown here is derived from an EMBL/GenBank/DDBJ whole genome shotgun (WGS) entry which is preliminary data.</text>
</comment>
<dbReference type="Pfam" id="PF08845">
    <property type="entry name" value="SymE_toxin"/>
    <property type="match status" value="1"/>
</dbReference>
<feature type="domain" description="Toxin SymE-like" evidence="1">
    <location>
        <begin position="9"/>
        <end position="62"/>
    </location>
</feature>
<protein>
    <submittedName>
        <fullName evidence="2">Toxic protein SymE</fullName>
    </submittedName>
</protein>
<dbReference type="EMBL" id="JAASQJ010000001">
    <property type="protein sequence ID" value="NIJ51708.1"/>
    <property type="molecule type" value="Genomic_DNA"/>
</dbReference>
<gene>
    <name evidence="2" type="ORF">FHS68_000864</name>
</gene>
<evidence type="ECO:0000313" key="3">
    <source>
        <dbReference type="Proteomes" id="UP001179181"/>
    </source>
</evidence>